<keyword evidence="4" id="KW-1185">Reference proteome</keyword>
<dbReference type="AlphaFoldDB" id="A0A6G1KIB4"/>
<dbReference type="InterPro" id="IPR053157">
    <property type="entry name" value="Sterol_Uptake_Regulator"/>
</dbReference>
<dbReference type="InterPro" id="IPR001138">
    <property type="entry name" value="Zn2Cys6_DnaBD"/>
</dbReference>
<dbReference type="GO" id="GO:0001228">
    <property type="term" value="F:DNA-binding transcription activator activity, RNA polymerase II-specific"/>
    <property type="evidence" value="ECO:0007669"/>
    <property type="project" value="TreeGrafter"/>
</dbReference>
<dbReference type="PROSITE" id="PS00463">
    <property type="entry name" value="ZN2_CY6_FUNGAL_1"/>
    <property type="match status" value="1"/>
</dbReference>
<dbReference type="PANTHER" id="PTHR47784:SF4">
    <property type="entry name" value="ZN(II)2CYS6 TRANSCRIPTION FACTOR (EUROFUNG)"/>
    <property type="match status" value="1"/>
</dbReference>
<accession>A0A6G1KIB4</accession>
<dbReference type="GO" id="GO:0008270">
    <property type="term" value="F:zinc ion binding"/>
    <property type="evidence" value="ECO:0007669"/>
    <property type="project" value="InterPro"/>
</dbReference>
<evidence type="ECO:0000256" key="1">
    <source>
        <dbReference type="ARBA" id="ARBA00023242"/>
    </source>
</evidence>
<evidence type="ECO:0000313" key="4">
    <source>
        <dbReference type="Proteomes" id="UP000799428"/>
    </source>
</evidence>
<dbReference type="SMART" id="SM00066">
    <property type="entry name" value="GAL4"/>
    <property type="match status" value="1"/>
</dbReference>
<dbReference type="SUPFAM" id="SSF57701">
    <property type="entry name" value="Zn2/Cys6 DNA-binding domain"/>
    <property type="match status" value="1"/>
</dbReference>
<reference evidence="3" key="1">
    <citation type="journal article" date="2020" name="Stud. Mycol.">
        <title>101 Dothideomycetes genomes: a test case for predicting lifestyles and emergence of pathogens.</title>
        <authorList>
            <person name="Haridas S."/>
            <person name="Albert R."/>
            <person name="Binder M."/>
            <person name="Bloem J."/>
            <person name="Labutti K."/>
            <person name="Salamov A."/>
            <person name="Andreopoulos B."/>
            <person name="Baker S."/>
            <person name="Barry K."/>
            <person name="Bills G."/>
            <person name="Bluhm B."/>
            <person name="Cannon C."/>
            <person name="Castanera R."/>
            <person name="Culley D."/>
            <person name="Daum C."/>
            <person name="Ezra D."/>
            <person name="Gonzalez J."/>
            <person name="Henrissat B."/>
            <person name="Kuo A."/>
            <person name="Liang C."/>
            <person name="Lipzen A."/>
            <person name="Lutzoni F."/>
            <person name="Magnuson J."/>
            <person name="Mondo S."/>
            <person name="Nolan M."/>
            <person name="Ohm R."/>
            <person name="Pangilinan J."/>
            <person name="Park H.-J."/>
            <person name="Ramirez L."/>
            <person name="Alfaro M."/>
            <person name="Sun H."/>
            <person name="Tritt A."/>
            <person name="Yoshinaga Y."/>
            <person name="Zwiers L.-H."/>
            <person name="Turgeon B."/>
            <person name="Goodwin S."/>
            <person name="Spatafora J."/>
            <person name="Crous P."/>
            <person name="Grigoriev I."/>
        </authorList>
    </citation>
    <scope>NUCLEOTIDE SEQUENCE</scope>
    <source>
        <strain evidence="3">CBS 279.74</strain>
    </source>
</reference>
<dbReference type="PROSITE" id="PS50048">
    <property type="entry name" value="ZN2_CY6_FUNGAL_2"/>
    <property type="match status" value="1"/>
</dbReference>
<dbReference type="Proteomes" id="UP000799428">
    <property type="component" value="Unassembled WGS sequence"/>
</dbReference>
<keyword evidence="1" id="KW-0539">Nucleus</keyword>
<proteinExistence type="predicted"/>
<sequence>MQNIPAKRKPHSKSRRGCLQCKQRHTKCNEVHPRCANCIRLSIDCTWRVQYRNGSPASNGSVQDISQPLQYWPSSHPHDIPTSTLPLEDMRLLHHWTTRVTSIHDANLDSPFRLWGVGAVEVALDHPFFLHGLLATSALHKSLEVTLVNRTGLLAQADAHMSIALTEYIRNLEQPSEETALPIFLLAATLFAYNMASARIEEPDSPIDAVLHCFRLLRGIREVSGAQWRQLTNSTIVRDLLSGVTDVNEIPFSSNEKFQPVLDLLQLTAQLDAPERDICTQAIENLHRTFLKTDTSSNEMHAINIFMTWPAQMSDGFLTLIQDHNPVAVLAVAYFSVLMARARSAWWLRGWPERIITASMRLLEAEQRFHEWFRWPKEQISTFS</sequence>
<evidence type="ECO:0000313" key="3">
    <source>
        <dbReference type="EMBL" id="KAF2712579.1"/>
    </source>
</evidence>
<evidence type="ECO:0000259" key="2">
    <source>
        <dbReference type="PROSITE" id="PS50048"/>
    </source>
</evidence>
<gene>
    <name evidence="3" type="ORF">K504DRAFT_373526</name>
</gene>
<dbReference type="EMBL" id="MU005766">
    <property type="protein sequence ID" value="KAF2712579.1"/>
    <property type="molecule type" value="Genomic_DNA"/>
</dbReference>
<dbReference type="OrthoDB" id="4937900at2759"/>
<dbReference type="InterPro" id="IPR036864">
    <property type="entry name" value="Zn2-C6_fun-type_DNA-bd_sf"/>
</dbReference>
<dbReference type="PANTHER" id="PTHR47784">
    <property type="entry name" value="STEROL UPTAKE CONTROL PROTEIN 2"/>
    <property type="match status" value="1"/>
</dbReference>
<organism evidence="3 4">
    <name type="scientific">Pleomassaria siparia CBS 279.74</name>
    <dbReference type="NCBI Taxonomy" id="1314801"/>
    <lineage>
        <taxon>Eukaryota</taxon>
        <taxon>Fungi</taxon>
        <taxon>Dikarya</taxon>
        <taxon>Ascomycota</taxon>
        <taxon>Pezizomycotina</taxon>
        <taxon>Dothideomycetes</taxon>
        <taxon>Pleosporomycetidae</taxon>
        <taxon>Pleosporales</taxon>
        <taxon>Pleomassariaceae</taxon>
        <taxon>Pleomassaria</taxon>
    </lineage>
</organism>
<dbReference type="CDD" id="cd00067">
    <property type="entry name" value="GAL4"/>
    <property type="match status" value="1"/>
</dbReference>
<feature type="domain" description="Zn(2)-C6 fungal-type" evidence="2">
    <location>
        <begin position="17"/>
        <end position="47"/>
    </location>
</feature>
<protein>
    <recommendedName>
        <fullName evidence="2">Zn(2)-C6 fungal-type domain-containing protein</fullName>
    </recommendedName>
</protein>
<name>A0A6G1KIB4_9PLEO</name>
<dbReference type="Gene3D" id="4.10.240.10">
    <property type="entry name" value="Zn(2)-C6 fungal-type DNA-binding domain"/>
    <property type="match status" value="1"/>
</dbReference>
<dbReference type="Pfam" id="PF00172">
    <property type="entry name" value="Zn_clus"/>
    <property type="match status" value="1"/>
</dbReference>